<evidence type="ECO:0000313" key="2">
    <source>
        <dbReference type="EMBL" id="CAD6929390.1"/>
    </source>
</evidence>
<evidence type="ECO:0000256" key="1">
    <source>
        <dbReference type="SAM" id="SignalP"/>
    </source>
</evidence>
<keyword evidence="1" id="KW-0732">Signal</keyword>
<dbReference type="AlphaFoldDB" id="A0A177UL42"/>
<keyword evidence="5" id="KW-1185">Reference proteome</keyword>
<reference evidence="2" key="3">
    <citation type="submission" date="2020-10" db="EMBL/GenBank/DDBJ databases">
        <authorList>
            <person name="Sedaghatjoo S."/>
        </authorList>
    </citation>
    <scope>NUCLEOTIDE SEQUENCE</scope>
    <source>
        <strain evidence="2">AZH3</strain>
    </source>
</reference>
<evidence type="ECO:0000313" key="5">
    <source>
        <dbReference type="Proteomes" id="UP000836402"/>
    </source>
</evidence>
<protein>
    <submittedName>
        <fullName evidence="3">Uncharacterized protein</fullName>
    </submittedName>
</protein>
<reference evidence="3" key="2">
    <citation type="journal article" date="2019" name="IMA Fungus">
        <title>Genome sequencing and comparison of five Tilletia species to identify candidate genes for the detection of regulated species infecting wheat.</title>
        <authorList>
            <person name="Nguyen H.D.T."/>
            <person name="Sultana T."/>
            <person name="Kesanakurti P."/>
            <person name="Hambleton S."/>
        </authorList>
    </citation>
    <scope>NUCLEOTIDE SEQUENCE</scope>
    <source>
        <strain evidence="3">DAOMC 238032</strain>
    </source>
</reference>
<name>A0A177UL42_9BASI</name>
<dbReference type="Proteomes" id="UP000836402">
    <property type="component" value="Unassembled WGS sequence"/>
</dbReference>
<evidence type="ECO:0000313" key="3">
    <source>
        <dbReference type="EMBL" id="KAE8258266.1"/>
    </source>
</evidence>
<dbReference type="Proteomes" id="UP000077671">
    <property type="component" value="Unassembled WGS sequence"/>
</dbReference>
<accession>A0A177UL42</accession>
<dbReference type="EMBL" id="LWDD02000599">
    <property type="protein sequence ID" value="KAE8258266.1"/>
    <property type="molecule type" value="Genomic_DNA"/>
</dbReference>
<proteinExistence type="predicted"/>
<gene>
    <name evidence="3" type="ORF">A4X03_0g4432</name>
    <name evidence="2" type="ORF">JKIAZH3_G1018</name>
</gene>
<sequence length="299" mass="32298">MKLSLLGFVVTALICAAQVTAAAVERIAPIGAASCVASTSQPRVFKGIFVAAYSSFIDGSPVYGYPSPRSLTNSTYVYHNNISSVFLDKYHYEGVKAYPCDSVASRVNVTLDGSFYIPEDRVSKVQTGILRSSKNPGLCLKAVKGFSQAPGDANYPSFAPCPVTDTALVGKSGQFIWSWAYDPTIEFKKVDNTPTRPKGTVYVTFTGPKIDQPQFRFGEYGRYTGSLGNENALSIVGSQIYVAATVLQLAGAYNGDIAAAGRRLQRRHCCHGAERQSNYLHLHLAHGVLEQLISSLLAF</sequence>
<feature type="chain" id="PRO_5044550186" evidence="1">
    <location>
        <begin position="22"/>
        <end position="299"/>
    </location>
</feature>
<comment type="caution">
    <text evidence="3">The sequence shown here is derived from an EMBL/GenBank/DDBJ whole genome shotgun (WGS) entry which is preliminary data.</text>
</comment>
<reference evidence="3" key="1">
    <citation type="submission" date="2016-04" db="EMBL/GenBank/DDBJ databases">
        <authorList>
            <person name="Nguyen H.D."/>
            <person name="Kesanakurti P."/>
            <person name="Cullis J."/>
            <person name="Levesque C.A."/>
            <person name="Hambleton S."/>
        </authorList>
    </citation>
    <scope>NUCLEOTIDE SEQUENCE</scope>
    <source>
        <strain evidence="3">DAOMC 238032</strain>
    </source>
</reference>
<dbReference type="EMBL" id="CAJHJG010003295">
    <property type="protein sequence ID" value="CAD6929390.1"/>
    <property type="molecule type" value="Genomic_DNA"/>
</dbReference>
<feature type="signal peptide" evidence="1">
    <location>
        <begin position="1"/>
        <end position="21"/>
    </location>
</feature>
<organism evidence="3 4">
    <name type="scientific">Tilletia caries</name>
    <name type="common">wheat bunt fungus</name>
    <dbReference type="NCBI Taxonomy" id="13290"/>
    <lineage>
        <taxon>Eukaryota</taxon>
        <taxon>Fungi</taxon>
        <taxon>Dikarya</taxon>
        <taxon>Basidiomycota</taxon>
        <taxon>Ustilaginomycotina</taxon>
        <taxon>Exobasidiomycetes</taxon>
        <taxon>Tilletiales</taxon>
        <taxon>Tilletiaceae</taxon>
        <taxon>Tilletia</taxon>
    </lineage>
</organism>
<evidence type="ECO:0000313" key="4">
    <source>
        <dbReference type="Proteomes" id="UP000077671"/>
    </source>
</evidence>